<dbReference type="OrthoDB" id="1681756at2"/>
<protein>
    <submittedName>
        <fullName evidence="2">Uncharacterized protein</fullName>
    </submittedName>
</protein>
<gene>
    <name evidence="2" type="ORF">AXX12_02380</name>
</gene>
<keyword evidence="1" id="KW-0812">Transmembrane</keyword>
<dbReference type="Proteomes" id="UP000076268">
    <property type="component" value="Unassembled WGS sequence"/>
</dbReference>
<dbReference type="STRING" id="1794912.AXX12_02380"/>
<dbReference type="RefSeq" id="WP_066238542.1">
    <property type="nucleotide sequence ID" value="NZ_LSGP01000013.1"/>
</dbReference>
<dbReference type="PROSITE" id="PS51257">
    <property type="entry name" value="PROKAR_LIPOPROTEIN"/>
    <property type="match status" value="1"/>
</dbReference>
<reference evidence="2 3" key="1">
    <citation type="submission" date="2016-02" db="EMBL/GenBank/DDBJ databases">
        <title>Anaerosporomusa subterraneum gen. nov., sp. nov., a spore-forming obligate anaerobe isolated from saprolite.</title>
        <authorList>
            <person name="Choi J.K."/>
            <person name="Shah M."/>
            <person name="Yee N."/>
        </authorList>
    </citation>
    <scope>NUCLEOTIDE SEQUENCE [LARGE SCALE GENOMIC DNA]</scope>
    <source>
        <strain evidence="2 3">RU4</strain>
    </source>
</reference>
<proteinExistence type="predicted"/>
<feature type="transmembrane region" description="Helical" evidence="1">
    <location>
        <begin position="12"/>
        <end position="31"/>
    </location>
</feature>
<keyword evidence="1" id="KW-1133">Transmembrane helix</keyword>
<keyword evidence="1" id="KW-0472">Membrane</keyword>
<evidence type="ECO:0000256" key="1">
    <source>
        <dbReference type="SAM" id="Phobius"/>
    </source>
</evidence>
<accession>A0A154BU11</accession>
<dbReference type="EMBL" id="LSGP01000013">
    <property type="protein sequence ID" value="KYZ77008.1"/>
    <property type="molecule type" value="Genomic_DNA"/>
</dbReference>
<name>A0A154BU11_ANASB</name>
<organism evidence="2 3">
    <name type="scientific">Anaerosporomusa subterranea</name>
    <dbReference type="NCBI Taxonomy" id="1794912"/>
    <lineage>
        <taxon>Bacteria</taxon>
        <taxon>Bacillati</taxon>
        <taxon>Bacillota</taxon>
        <taxon>Negativicutes</taxon>
        <taxon>Acetonemataceae</taxon>
        <taxon>Anaerosporomusa</taxon>
    </lineage>
</organism>
<dbReference type="AlphaFoldDB" id="A0A154BU11"/>
<evidence type="ECO:0000313" key="3">
    <source>
        <dbReference type="Proteomes" id="UP000076268"/>
    </source>
</evidence>
<keyword evidence="3" id="KW-1185">Reference proteome</keyword>
<sequence length="148" mass="16847">MLVRLEPREWLMIGHGVLALFACIVAGSIIVEIQLNQLTYWLDFVQVFNLRRVAEGAYLAYVLGTEYYIKAAWQVGTIAATSRSLDVTLLGFGVNLPTQVSFDASLALDFVQTAWKQGLEYAYVGKRYLSECWADYRPYLRLLLQQVK</sequence>
<evidence type="ECO:0000313" key="2">
    <source>
        <dbReference type="EMBL" id="KYZ77008.1"/>
    </source>
</evidence>
<comment type="caution">
    <text evidence="2">The sequence shown here is derived from an EMBL/GenBank/DDBJ whole genome shotgun (WGS) entry which is preliminary data.</text>
</comment>